<feature type="region of interest" description="Disordered" evidence="1">
    <location>
        <begin position="1"/>
        <end position="39"/>
    </location>
</feature>
<evidence type="ECO:0000313" key="3">
    <source>
        <dbReference type="Proteomes" id="UP000199341"/>
    </source>
</evidence>
<dbReference type="AlphaFoldDB" id="A0A1H0P0W9"/>
<feature type="compositionally biased region" description="Basic and acidic residues" evidence="1">
    <location>
        <begin position="1"/>
        <end position="11"/>
    </location>
</feature>
<dbReference type="EMBL" id="FNIE01000015">
    <property type="protein sequence ID" value="SDO98563.1"/>
    <property type="molecule type" value="Genomic_DNA"/>
</dbReference>
<evidence type="ECO:0008006" key="4">
    <source>
        <dbReference type="Google" id="ProtNLM"/>
    </source>
</evidence>
<reference evidence="2 3" key="1">
    <citation type="submission" date="2016-10" db="EMBL/GenBank/DDBJ databases">
        <authorList>
            <person name="de Groot N.N."/>
        </authorList>
    </citation>
    <scope>NUCLEOTIDE SEQUENCE [LARGE SCALE GENOMIC DNA]</scope>
    <source>
        <strain evidence="2 3">CGMCC 4.2022</strain>
    </source>
</reference>
<protein>
    <recommendedName>
        <fullName evidence="4">DUF2752 domain-containing protein</fullName>
    </recommendedName>
</protein>
<feature type="compositionally biased region" description="Low complexity" evidence="1">
    <location>
        <begin position="14"/>
        <end position="25"/>
    </location>
</feature>
<dbReference type="InterPro" id="IPR021215">
    <property type="entry name" value="DUF2752"/>
</dbReference>
<accession>A0A1H0P0W9</accession>
<dbReference type="Pfam" id="PF10825">
    <property type="entry name" value="DUF2752"/>
    <property type="match status" value="1"/>
</dbReference>
<dbReference type="Proteomes" id="UP000199341">
    <property type="component" value="Unassembled WGS sequence"/>
</dbReference>
<name>A0A1H0P0W9_9ACTN</name>
<dbReference type="STRING" id="310781.SAMN05216259_11511"/>
<evidence type="ECO:0000256" key="1">
    <source>
        <dbReference type="SAM" id="MobiDB-lite"/>
    </source>
</evidence>
<evidence type="ECO:0000313" key="2">
    <source>
        <dbReference type="EMBL" id="SDO98563.1"/>
    </source>
</evidence>
<proteinExistence type="predicted"/>
<gene>
    <name evidence="2" type="ORF">SAMN05216259_11511</name>
</gene>
<organism evidence="2 3">
    <name type="scientific">Actinacidiphila guanduensis</name>
    <dbReference type="NCBI Taxonomy" id="310781"/>
    <lineage>
        <taxon>Bacteria</taxon>
        <taxon>Bacillati</taxon>
        <taxon>Actinomycetota</taxon>
        <taxon>Actinomycetes</taxon>
        <taxon>Kitasatosporales</taxon>
        <taxon>Streptomycetaceae</taxon>
        <taxon>Actinacidiphila</taxon>
    </lineage>
</organism>
<sequence>MPERHPYEGRRWYAAPPGTAPSAAADTEHPAPMGAGPGHKGVHPALAPLATLAVGAAMAMYLYRTDPHQPGHLFPRCPFNWLTGQLCPVCGSTRLAYDLLHGEPVRAFHENALVLALTPLLAWASVRWLLAGLRGRRWKPAVPPRAQYALLGAAVVWTVVRNVW</sequence>
<keyword evidence="3" id="KW-1185">Reference proteome</keyword>